<proteinExistence type="predicted"/>
<dbReference type="EMBL" id="NTME01000033">
    <property type="protein sequence ID" value="PBJ93136.1"/>
    <property type="molecule type" value="Genomic_DNA"/>
</dbReference>
<reference evidence="1 2" key="1">
    <citation type="submission" date="2017-09" db="EMBL/GenBank/DDBJ databases">
        <authorList>
            <person name="Ehlers B."/>
            <person name="Leendertz F.H."/>
        </authorList>
    </citation>
    <scope>NUCLEOTIDE SEQUENCE [LARGE SCALE GENOMIC DNA]</scope>
    <source>
        <strain evidence="1 2">DJ-1</strain>
    </source>
</reference>
<dbReference type="PROSITE" id="PS50222">
    <property type="entry name" value="EF_HAND_2"/>
    <property type="match status" value="1"/>
</dbReference>
<dbReference type="InterPro" id="IPR018247">
    <property type="entry name" value="EF_Hand_1_Ca_BS"/>
</dbReference>
<dbReference type="RefSeq" id="WP_023661945.1">
    <property type="nucleotide sequence ID" value="NZ_CP010359.1"/>
</dbReference>
<gene>
    <name evidence="1" type="ORF">CMV24_23445</name>
</gene>
<dbReference type="Proteomes" id="UP000218102">
    <property type="component" value="Unassembled WGS sequence"/>
</dbReference>
<comment type="caution">
    <text evidence="1">The sequence shown here is derived from an EMBL/GenBank/DDBJ whole genome shotgun (WGS) entry which is preliminary data.</text>
</comment>
<accession>A0A099MZF5</accession>
<dbReference type="Gene3D" id="1.10.238.10">
    <property type="entry name" value="EF-hand"/>
    <property type="match status" value="1"/>
</dbReference>
<protein>
    <submittedName>
        <fullName evidence="1">Uncharacterized protein</fullName>
    </submittedName>
</protein>
<dbReference type="PROSITE" id="PS00018">
    <property type="entry name" value="EF_HAND_1"/>
    <property type="match status" value="1"/>
</dbReference>
<evidence type="ECO:0000313" key="1">
    <source>
        <dbReference type="EMBL" id="PBJ93136.1"/>
    </source>
</evidence>
<sequence length="110" mass="12691">MGSVKVANTNLLDLPILLDYAEVDSNLDGKVSYAEVSRYFNGQLERLHFERAYLDEQHRLLEEKLKQVAQKFTYLQKKCLAFNDTNRDGYISFDEFKAALSKIPVAVELE</sequence>
<dbReference type="KEGG" id="ppj:RK21_02762"/>
<organism evidence="1 2">
    <name type="scientific">Pseudomonas plecoglossicida</name>
    <dbReference type="NCBI Taxonomy" id="70775"/>
    <lineage>
        <taxon>Bacteria</taxon>
        <taxon>Pseudomonadati</taxon>
        <taxon>Pseudomonadota</taxon>
        <taxon>Gammaproteobacteria</taxon>
        <taxon>Pseudomonadales</taxon>
        <taxon>Pseudomonadaceae</taxon>
        <taxon>Pseudomonas</taxon>
    </lineage>
</organism>
<dbReference type="AlphaFoldDB" id="A0A099MZF5"/>
<dbReference type="GO" id="GO:0005509">
    <property type="term" value="F:calcium ion binding"/>
    <property type="evidence" value="ECO:0007669"/>
    <property type="project" value="InterPro"/>
</dbReference>
<name>A0A099MZF5_PSEDL</name>
<dbReference type="InterPro" id="IPR011992">
    <property type="entry name" value="EF-hand-dom_pair"/>
</dbReference>
<dbReference type="InterPro" id="IPR002048">
    <property type="entry name" value="EF_hand_dom"/>
</dbReference>
<dbReference type="SUPFAM" id="SSF47473">
    <property type="entry name" value="EF-hand"/>
    <property type="match status" value="1"/>
</dbReference>
<dbReference type="Pfam" id="PF13499">
    <property type="entry name" value="EF-hand_7"/>
    <property type="match status" value="1"/>
</dbReference>
<evidence type="ECO:0000313" key="2">
    <source>
        <dbReference type="Proteomes" id="UP000218102"/>
    </source>
</evidence>